<comment type="caution">
    <text evidence="1">The sequence shown here is derived from an EMBL/GenBank/DDBJ whole genome shotgun (WGS) entry which is preliminary data.</text>
</comment>
<organism evidence="1 2">
    <name type="scientific">Pelagomonas calceolata</name>
    <dbReference type="NCBI Taxonomy" id="35677"/>
    <lineage>
        <taxon>Eukaryota</taxon>
        <taxon>Sar</taxon>
        <taxon>Stramenopiles</taxon>
        <taxon>Ochrophyta</taxon>
        <taxon>Pelagophyceae</taxon>
        <taxon>Pelagomonadales</taxon>
        <taxon>Pelagomonadaceae</taxon>
        <taxon>Pelagomonas</taxon>
    </lineage>
</organism>
<keyword evidence="2" id="KW-1185">Reference proteome</keyword>
<proteinExistence type="predicted"/>
<name>A0A8J2T2Q7_9STRA</name>
<evidence type="ECO:0000313" key="1">
    <source>
        <dbReference type="EMBL" id="CAH0379844.1"/>
    </source>
</evidence>
<accession>A0A8J2T2Q7</accession>
<dbReference type="AlphaFoldDB" id="A0A8J2T2Q7"/>
<dbReference type="EMBL" id="CAKKNE010000006">
    <property type="protein sequence ID" value="CAH0379844.1"/>
    <property type="molecule type" value="Genomic_DNA"/>
</dbReference>
<gene>
    <name evidence="1" type="ORF">PECAL_6P14820</name>
</gene>
<dbReference type="OrthoDB" id="204303at2759"/>
<dbReference type="Proteomes" id="UP000789595">
    <property type="component" value="Unassembled WGS sequence"/>
</dbReference>
<sequence>MTSRHSGGQYDKNGTLILGERPADLQRTPLHKQLRRALNRDHFTCLKTLGYWQHYALYRGLGSPLRSHFRLRDLELSESPRKTDVIIHVRLCKTQNHYKLYTYENYFRHVFARLDNWRGRVKVCAACDAARPGVVRDLVKHLNATVVSPRIRGDGRGRSVEADFAYLARATRLVVTESTYSWWAAYVGQATEVHAPGVGTVPVPADERRYVFHDIASRRYWGRWDPAAREIRYPDARRRGDDDDDAIPMGFGVGHPSFKAAFPAAPSWDK</sequence>
<reference evidence="1" key="1">
    <citation type="submission" date="2021-11" db="EMBL/GenBank/DDBJ databases">
        <authorList>
            <consortium name="Genoscope - CEA"/>
            <person name="William W."/>
        </authorList>
    </citation>
    <scope>NUCLEOTIDE SEQUENCE</scope>
</reference>
<evidence type="ECO:0000313" key="2">
    <source>
        <dbReference type="Proteomes" id="UP000789595"/>
    </source>
</evidence>
<protein>
    <submittedName>
        <fullName evidence="1">Uncharacterized protein</fullName>
    </submittedName>
</protein>